<sequence>MALKIIIGAGMAILTIASTAQAVDGKYLQNSDGQAVKNSVEETCVQAQYGSMPEGCEAAPAPVAAPAPAPTPRAHVLVAPKVKAKGNYKGKVQMDPASRATMQRYQK</sequence>
<proteinExistence type="predicted"/>
<keyword evidence="4" id="KW-1185">Reference proteome</keyword>
<dbReference type="Proteomes" id="UP001308005">
    <property type="component" value="Unassembled WGS sequence"/>
</dbReference>
<gene>
    <name evidence="3" type="ORF">VSS37_13780</name>
</gene>
<accession>A0ABU6CYZ6</accession>
<reference evidence="3 4" key="2">
    <citation type="submission" date="2024-01" db="EMBL/GenBank/DDBJ databases">
        <authorList>
            <person name="Xie X."/>
        </authorList>
    </citation>
    <scope>NUCLEOTIDE SEQUENCE [LARGE SCALE GENOMIC DNA]</scope>
    <source>
        <strain evidence="3">SCUT-1</strain>
    </source>
</reference>
<evidence type="ECO:0000256" key="1">
    <source>
        <dbReference type="SAM" id="MobiDB-lite"/>
    </source>
</evidence>
<organism evidence="3 4">
    <name type="scientific">Candidatus Thiothrix phosphatis</name>
    <dbReference type="NCBI Taxonomy" id="3112415"/>
    <lineage>
        <taxon>Bacteria</taxon>
        <taxon>Pseudomonadati</taxon>
        <taxon>Pseudomonadota</taxon>
        <taxon>Gammaproteobacteria</taxon>
        <taxon>Thiotrichales</taxon>
        <taxon>Thiotrichaceae</taxon>
        <taxon>Thiothrix</taxon>
    </lineage>
</organism>
<evidence type="ECO:0000313" key="3">
    <source>
        <dbReference type="EMBL" id="MEB4592059.1"/>
    </source>
</evidence>
<feature type="chain" id="PRO_5046512151" evidence="2">
    <location>
        <begin position="23"/>
        <end position="107"/>
    </location>
</feature>
<comment type="caution">
    <text evidence="3">The sequence shown here is derived from an EMBL/GenBank/DDBJ whole genome shotgun (WGS) entry which is preliminary data.</text>
</comment>
<feature type="signal peptide" evidence="2">
    <location>
        <begin position="1"/>
        <end position="22"/>
    </location>
</feature>
<evidence type="ECO:0000256" key="2">
    <source>
        <dbReference type="SAM" id="SignalP"/>
    </source>
</evidence>
<evidence type="ECO:0000313" key="4">
    <source>
        <dbReference type="Proteomes" id="UP001308005"/>
    </source>
</evidence>
<dbReference type="EMBL" id="JAYMYJ010000120">
    <property type="protein sequence ID" value="MEB4592059.1"/>
    <property type="molecule type" value="Genomic_DNA"/>
</dbReference>
<protein>
    <submittedName>
        <fullName evidence="3">Uncharacterized protein</fullName>
    </submittedName>
</protein>
<keyword evidence="2" id="KW-0732">Signal</keyword>
<reference evidence="4" key="1">
    <citation type="submission" date="2023-07" db="EMBL/GenBank/DDBJ databases">
        <title>The carbon used by Thiothrix.</title>
        <authorList>
            <person name="Chen L."/>
        </authorList>
    </citation>
    <scope>NUCLEOTIDE SEQUENCE [LARGE SCALE GENOMIC DNA]</scope>
</reference>
<name>A0ABU6CYZ6_9GAMM</name>
<feature type="region of interest" description="Disordered" evidence="1">
    <location>
        <begin position="88"/>
        <end position="107"/>
    </location>
</feature>
<dbReference type="RefSeq" id="WP_324696129.1">
    <property type="nucleotide sequence ID" value="NZ_JAYMYJ010000120.1"/>
</dbReference>